<dbReference type="GO" id="GO:0000981">
    <property type="term" value="F:DNA-binding transcription factor activity, RNA polymerase II-specific"/>
    <property type="evidence" value="ECO:0007669"/>
    <property type="project" value="TreeGrafter"/>
</dbReference>
<dbReference type="FunFam" id="3.30.160.60:FF:000145">
    <property type="entry name" value="Zinc finger protein 574"/>
    <property type="match status" value="1"/>
</dbReference>
<dbReference type="InterPro" id="IPR013087">
    <property type="entry name" value="Znf_C2H2_type"/>
</dbReference>
<dbReference type="PROSITE" id="PS00028">
    <property type="entry name" value="ZINC_FINGER_C2H2_1"/>
    <property type="match status" value="3"/>
</dbReference>
<dbReference type="AlphaFoldDB" id="A0A1A9WJZ9"/>
<dbReference type="InterPro" id="IPR050527">
    <property type="entry name" value="Snail/Krueppel_Znf"/>
</dbReference>
<evidence type="ECO:0000256" key="2">
    <source>
        <dbReference type="ARBA" id="ARBA00022723"/>
    </source>
</evidence>
<evidence type="ECO:0000256" key="5">
    <source>
        <dbReference type="ARBA" id="ARBA00022833"/>
    </source>
</evidence>
<name>A0A1A9WJZ9_9MUSC</name>
<feature type="domain" description="C2H2-type" evidence="9">
    <location>
        <begin position="72"/>
        <end position="99"/>
    </location>
</feature>
<accession>A0A1A9WJZ9</accession>
<dbReference type="PANTHER" id="PTHR24388">
    <property type="entry name" value="ZINC FINGER PROTEIN"/>
    <property type="match status" value="1"/>
</dbReference>
<dbReference type="Pfam" id="PF13912">
    <property type="entry name" value="zf-C2H2_6"/>
    <property type="match status" value="1"/>
</dbReference>
<evidence type="ECO:0000256" key="8">
    <source>
        <dbReference type="PROSITE-ProRule" id="PRU00042"/>
    </source>
</evidence>
<protein>
    <recommendedName>
        <fullName evidence="9">C2H2-type domain-containing protein</fullName>
    </recommendedName>
</protein>
<feature type="domain" description="C2H2-type" evidence="9">
    <location>
        <begin position="100"/>
        <end position="128"/>
    </location>
</feature>
<dbReference type="PANTHER" id="PTHR24388:SF104">
    <property type="entry name" value="AT-RICH BINDING PROTEIN-RELATED"/>
    <property type="match status" value="1"/>
</dbReference>
<comment type="similarity">
    <text evidence="7">Belongs to the snail C2H2-type zinc-finger protein family.</text>
</comment>
<dbReference type="InterPro" id="IPR036236">
    <property type="entry name" value="Znf_C2H2_sf"/>
</dbReference>
<feature type="domain" description="C2H2-type" evidence="9">
    <location>
        <begin position="13"/>
        <end position="41"/>
    </location>
</feature>
<dbReference type="VEuPathDB" id="VectorBase:GBRI022524"/>
<dbReference type="SMART" id="SM00355">
    <property type="entry name" value="ZnF_C2H2"/>
    <property type="match status" value="4"/>
</dbReference>
<keyword evidence="11" id="KW-1185">Reference proteome</keyword>
<evidence type="ECO:0000256" key="1">
    <source>
        <dbReference type="ARBA" id="ARBA00004123"/>
    </source>
</evidence>
<evidence type="ECO:0000256" key="6">
    <source>
        <dbReference type="ARBA" id="ARBA00023242"/>
    </source>
</evidence>
<dbReference type="GO" id="GO:0005634">
    <property type="term" value="C:nucleus"/>
    <property type="evidence" value="ECO:0007669"/>
    <property type="project" value="UniProtKB-SubCell"/>
</dbReference>
<keyword evidence="6" id="KW-0539">Nucleus</keyword>
<feature type="domain" description="C2H2-type" evidence="9">
    <location>
        <begin position="43"/>
        <end position="71"/>
    </location>
</feature>
<comment type="subcellular location">
    <subcellularLocation>
        <location evidence="1">Nucleus</location>
    </subcellularLocation>
</comment>
<dbReference type="Gene3D" id="3.30.160.60">
    <property type="entry name" value="Classic Zinc Finger"/>
    <property type="match status" value="3"/>
</dbReference>
<dbReference type="PROSITE" id="PS50157">
    <property type="entry name" value="ZINC_FINGER_C2H2_2"/>
    <property type="match status" value="4"/>
</dbReference>
<evidence type="ECO:0000313" key="10">
    <source>
        <dbReference type="EnsemblMetazoa" id="GBRI022524-PA"/>
    </source>
</evidence>
<evidence type="ECO:0000259" key="9">
    <source>
        <dbReference type="PROSITE" id="PS50157"/>
    </source>
</evidence>
<proteinExistence type="inferred from homology"/>
<keyword evidence="3" id="KW-0677">Repeat</keyword>
<evidence type="ECO:0000256" key="7">
    <source>
        <dbReference type="ARBA" id="ARBA00037948"/>
    </source>
</evidence>
<dbReference type="Proteomes" id="UP000091820">
    <property type="component" value="Unassembled WGS sequence"/>
</dbReference>
<sequence>MEHTERKLTPEPQQCKLCGTWYRHLAGLKTHMKNIHENTSSEHRCHICNKVSTTERALKRHIYLNHKCDRKFKCSMCSKAFKRGQDLREHISVHTGEALYTCPNCPMTFASSANMYKHRQRLHKTEYEADRQQAIPPNIIKQAKTGANKVRTKRRFMNYSEEEIIEKSGPPFTVTNAVVSVNVAPSLCGNPQIIIN</sequence>
<dbReference type="EnsemblMetazoa" id="GBRI022524-RA">
    <property type="protein sequence ID" value="GBRI022524-PA"/>
    <property type="gene ID" value="GBRI022524"/>
</dbReference>
<keyword evidence="4 8" id="KW-0863">Zinc-finger</keyword>
<dbReference type="GO" id="GO:0008270">
    <property type="term" value="F:zinc ion binding"/>
    <property type="evidence" value="ECO:0007669"/>
    <property type="project" value="UniProtKB-KW"/>
</dbReference>
<organism evidence="10 11">
    <name type="scientific">Glossina brevipalpis</name>
    <dbReference type="NCBI Taxonomy" id="37001"/>
    <lineage>
        <taxon>Eukaryota</taxon>
        <taxon>Metazoa</taxon>
        <taxon>Ecdysozoa</taxon>
        <taxon>Arthropoda</taxon>
        <taxon>Hexapoda</taxon>
        <taxon>Insecta</taxon>
        <taxon>Pterygota</taxon>
        <taxon>Neoptera</taxon>
        <taxon>Endopterygota</taxon>
        <taxon>Diptera</taxon>
        <taxon>Brachycera</taxon>
        <taxon>Muscomorpha</taxon>
        <taxon>Hippoboscoidea</taxon>
        <taxon>Glossinidae</taxon>
        <taxon>Glossina</taxon>
    </lineage>
</organism>
<reference evidence="11" key="1">
    <citation type="submission" date="2014-03" db="EMBL/GenBank/DDBJ databases">
        <authorList>
            <person name="Aksoy S."/>
            <person name="Warren W."/>
            <person name="Wilson R.K."/>
        </authorList>
    </citation>
    <scope>NUCLEOTIDE SEQUENCE [LARGE SCALE GENOMIC DNA]</scope>
    <source>
        <strain evidence="11">IAEA</strain>
    </source>
</reference>
<dbReference type="STRING" id="37001.A0A1A9WJZ9"/>
<evidence type="ECO:0000256" key="4">
    <source>
        <dbReference type="ARBA" id="ARBA00022771"/>
    </source>
</evidence>
<dbReference type="Pfam" id="PF00096">
    <property type="entry name" value="zf-C2H2"/>
    <property type="match status" value="2"/>
</dbReference>
<dbReference type="GO" id="GO:0000978">
    <property type="term" value="F:RNA polymerase II cis-regulatory region sequence-specific DNA binding"/>
    <property type="evidence" value="ECO:0007669"/>
    <property type="project" value="TreeGrafter"/>
</dbReference>
<dbReference type="SUPFAM" id="SSF57667">
    <property type="entry name" value="beta-beta-alpha zinc fingers"/>
    <property type="match status" value="2"/>
</dbReference>
<keyword evidence="2" id="KW-0479">Metal-binding</keyword>
<reference evidence="10" key="2">
    <citation type="submission" date="2020-05" db="UniProtKB">
        <authorList>
            <consortium name="EnsemblMetazoa"/>
        </authorList>
    </citation>
    <scope>IDENTIFICATION</scope>
    <source>
        <strain evidence="10">IAEA</strain>
    </source>
</reference>
<evidence type="ECO:0000313" key="11">
    <source>
        <dbReference type="Proteomes" id="UP000091820"/>
    </source>
</evidence>
<evidence type="ECO:0000256" key="3">
    <source>
        <dbReference type="ARBA" id="ARBA00022737"/>
    </source>
</evidence>
<keyword evidence="5" id="KW-0862">Zinc</keyword>